<evidence type="ECO:0000256" key="2">
    <source>
        <dbReference type="SAM" id="Phobius"/>
    </source>
</evidence>
<dbReference type="InterPro" id="IPR029164">
    <property type="entry name" value="PIG-Y"/>
</dbReference>
<dbReference type="PANTHER" id="PTHR39400:SF1">
    <property type="entry name" value="PIG-P DOMAIN-CONTAINING PROTEIN"/>
    <property type="match status" value="1"/>
</dbReference>
<feature type="compositionally biased region" description="Gly residues" evidence="1">
    <location>
        <begin position="315"/>
        <end position="326"/>
    </location>
</feature>
<feature type="region of interest" description="Disordered" evidence="1">
    <location>
        <begin position="274"/>
        <end position="333"/>
    </location>
</feature>
<reference evidence="3" key="2">
    <citation type="submission" date="2023-05" db="EMBL/GenBank/DDBJ databases">
        <authorList>
            <consortium name="Lawrence Berkeley National Laboratory"/>
            <person name="Steindorff A."/>
            <person name="Hensen N."/>
            <person name="Bonometti L."/>
            <person name="Westerberg I."/>
            <person name="Brannstrom I.O."/>
            <person name="Guillou S."/>
            <person name="Cros-Aarteil S."/>
            <person name="Calhoun S."/>
            <person name="Haridas S."/>
            <person name="Kuo A."/>
            <person name="Mondo S."/>
            <person name="Pangilinan J."/>
            <person name="Riley R."/>
            <person name="Labutti K."/>
            <person name="Andreopoulos B."/>
            <person name="Lipzen A."/>
            <person name="Chen C."/>
            <person name="Yanf M."/>
            <person name="Daum C."/>
            <person name="Ng V."/>
            <person name="Clum A."/>
            <person name="Ohm R."/>
            <person name="Martin F."/>
            <person name="Silar P."/>
            <person name="Natvig D."/>
            <person name="Lalanne C."/>
            <person name="Gautier V."/>
            <person name="Ament-Velasquez S.L."/>
            <person name="Kruys A."/>
            <person name="Hutchinson M.I."/>
            <person name="Powell A.J."/>
            <person name="Barry K."/>
            <person name="Miller A.N."/>
            <person name="Grigoriev I.V."/>
            <person name="Debuchy R."/>
            <person name="Gladieux P."/>
            <person name="Thoren M.H."/>
            <person name="Johannesson H."/>
        </authorList>
    </citation>
    <scope>NUCLEOTIDE SEQUENCE</scope>
    <source>
        <strain evidence="3">CBS 538.74</strain>
    </source>
</reference>
<proteinExistence type="predicted"/>
<feature type="transmembrane region" description="Helical" evidence="2">
    <location>
        <begin position="414"/>
        <end position="438"/>
    </location>
</feature>
<reference evidence="3" key="1">
    <citation type="journal article" date="2023" name="Mol. Phylogenet. Evol.">
        <title>Genome-scale phylogeny and comparative genomics of the fungal order Sordariales.</title>
        <authorList>
            <person name="Hensen N."/>
            <person name="Bonometti L."/>
            <person name="Westerberg I."/>
            <person name="Brannstrom I.O."/>
            <person name="Guillou S."/>
            <person name="Cros-Aarteil S."/>
            <person name="Calhoun S."/>
            <person name="Haridas S."/>
            <person name="Kuo A."/>
            <person name="Mondo S."/>
            <person name="Pangilinan J."/>
            <person name="Riley R."/>
            <person name="LaButti K."/>
            <person name="Andreopoulos B."/>
            <person name="Lipzen A."/>
            <person name="Chen C."/>
            <person name="Yan M."/>
            <person name="Daum C."/>
            <person name="Ng V."/>
            <person name="Clum A."/>
            <person name="Steindorff A."/>
            <person name="Ohm R.A."/>
            <person name="Martin F."/>
            <person name="Silar P."/>
            <person name="Natvig D.O."/>
            <person name="Lalanne C."/>
            <person name="Gautier V."/>
            <person name="Ament-Velasquez S.L."/>
            <person name="Kruys A."/>
            <person name="Hutchinson M.I."/>
            <person name="Powell A.J."/>
            <person name="Barry K."/>
            <person name="Miller A.N."/>
            <person name="Grigoriev I.V."/>
            <person name="Debuchy R."/>
            <person name="Gladieux P."/>
            <person name="Hiltunen Thoren M."/>
            <person name="Johannesson H."/>
        </authorList>
    </citation>
    <scope>NUCLEOTIDE SEQUENCE</scope>
    <source>
        <strain evidence="3">CBS 538.74</strain>
    </source>
</reference>
<keyword evidence="2" id="KW-0812">Transmembrane</keyword>
<organism evidence="3 4">
    <name type="scientific">Chaetomidium leptoderma</name>
    <dbReference type="NCBI Taxonomy" id="669021"/>
    <lineage>
        <taxon>Eukaryota</taxon>
        <taxon>Fungi</taxon>
        <taxon>Dikarya</taxon>
        <taxon>Ascomycota</taxon>
        <taxon>Pezizomycotina</taxon>
        <taxon>Sordariomycetes</taxon>
        <taxon>Sordariomycetidae</taxon>
        <taxon>Sordariales</taxon>
        <taxon>Chaetomiaceae</taxon>
        <taxon>Chaetomidium</taxon>
    </lineage>
</organism>
<feature type="region of interest" description="Disordered" evidence="1">
    <location>
        <begin position="1"/>
        <end position="121"/>
    </location>
</feature>
<dbReference type="PANTHER" id="PTHR39400">
    <property type="entry name" value="YALI0E29227P"/>
    <property type="match status" value="1"/>
</dbReference>
<feature type="transmembrane region" description="Helical" evidence="2">
    <location>
        <begin position="369"/>
        <end position="394"/>
    </location>
</feature>
<dbReference type="Pfam" id="PF15159">
    <property type="entry name" value="PIG-Y"/>
    <property type="match status" value="1"/>
</dbReference>
<keyword evidence="2" id="KW-0472">Membrane</keyword>
<evidence type="ECO:0000313" key="4">
    <source>
        <dbReference type="Proteomes" id="UP001302745"/>
    </source>
</evidence>
<protein>
    <submittedName>
        <fullName evidence="3">Uncharacterized protein</fullName>
    </submittedName>
</protein>
<feature type="compositionally biased region" description="Low complexity" evidence="1">
    <location>
        <begin position="219"/>
        <end position="237"/>
    </location>
</feature>
<feature type="compositionally biased region" description="Low complexity" evidence="1">
    <location>
        <begin position="1"/>
        <end position="13"/>
    </location>
</feature>
<dbReference type="Proteomes" id="UP001302745">
    <property type="component" value="Unassembled WGS sequence"/>
</dbReference>
<feature type="compositionally biased region" description="Low complexity" evidence="1">
    <location>
        <begin position="102"/>
        <end position="113"/>
    </location>
</feature>
<feature type="compositionally biased region" description="Pro residues" evidence="1">
    <location>
        <begin position="14"/>
        <end position="27"/>
    </location>
</feature>
<evidence type="ECO:0000313" key="3">
    <source>
        <dbReference type="EMBL" id="KAK4150076.1"/>
    </source>
</evidence>
<comment type="caution">
    <text evidence="3">The sequence shown here is derived from an EMBL/GenBank/DDBJ whole genome shotgun (WGS) entry which is preliminary data.</text>
</comment>
<dbReference type="AlphaFoldDB" id="A0AAN6VH76"/>
<keyword evidence="2" id="KW-1133">Transmembrane helix</keyword>
<evidence type="ECO:0000256" key="1">
    <source>
        <dbReference type="SAM" id="MobiDB-lite"/>
    </source>
</evidence>
<name>A0AAN6VH76_9PEZI</name>
<accession>A0AAN6VH76</accession>
<keyword evidence="4" id="KW-1185">Reference proteome</keyword>
<sequence>MDQSTSQAGASSDAPPPAANHPPPPAPARKRSSSGAGGLLSKLPFMRSTGEHRPRPRRNTNETELPGPIPTLQIPSFTTIPAEPPARHSPAAATVPPPPPHILQHQTLLSHQQQKTRRRRGSLRKVALLGRGAQRERREGREGRELTIDTNLDVNEAGGAPIEIIATGTGPFTSSPVPIDGRTKASPIPKNNGADLSAYGLGISNLTPRPSMDGYTVRSDASTSDPDATPTAALAPSRMNTAPSPPKPIAETSPSISYSTTDDEDALHMARSTTTSIPIHRPTGPYLSPSSSSANLLRPDRSSLSSGSETYFLTGSGGGNGGGGGPSIQRRRSATIQRAKSPLGLSSLAAPLPQPDADWDYAETEWWGWIILVVTWTVFVIGMGSCLEVWSWAWDVGTTPYAPPELEDDPTLPIVGYYPALIILTGVMAWVWVVVAWVGMKYFRHAQVTGKGLCLVTENIQGYVTGFCRPKRTFPTRRLSTTNPPPRATWRPFPTPMGVI</sequence>
<dbReference type="EMBL" id="MU857099">
    <property type="protein sequence ID" value="KAK4150076.1"/>
    <property type="molecule type" value="Genomic_DNA"/>
</dbReference>
<feature type="region of interest" description="Disordered" evidence="1">
    <location>
        <begin position="207"/>
        <end position="262"/>
    </location>
</feature>
<feature type="compositionally biased region" description="Polar residues" evidence="1">
    <location>
        <begin position="302"/>
        <end position="313"/>
    </location>
</feature>
<gene>
    <name evidence="3" type="ORF">C8A00DRAFT_46450</name>
</gene>